<evidence type="ECO:0000313" key="1">
    <source>
        <dbReference type="EMBL" id="SDN79866.1"/>
    </source>
</evidence>
<dbReference type="AlphaFoldDB" id="A0A1H0EC31"/>
<organism evidence="1 2">
    <name type="scientific">Acetanaerobacterium elongatum</name>
    <dbReference type="NCBI Taxonomy" id="258515"/>
    <lineage>
        <taxon>Bacteria</taxon>
        <taxon>Bacillati</taxon>
        <taxon>Bacillota</taxon>
        <taxon>Clostridia</taxon>
        <taxon>Eubacteriales</taxon>
        <taxon>Oscillospiraceae</taxon>
        <taxon>Acetanaerobacterium</taxon>
    </lineage>
</organism>
<keyword evidence="2" id="KW-1185">Reference proteome</keyword>
<name>A0A1H0EC31_9FIRM</name>
<protein>
    <submittedName>
        <fullName evidence="1">Uncharacterized protein</fullName>
    </submittedName>
</protein>
<reference evidence="1 2" key="1">
    <citation type="submission" date="2016-10" db="EMBL/GenBank/DDBJ databases">
        <authorList>
            <person name="de Groot N.N."/>
        </authorList>
    </citation>
    <scope>NUCLEOTIDE SEQUENCE [LARGE SCALE GENOMIC DNA]</scope>
    <source>
        <strain evidence="1 2">CGMCC 1.5012</strain>
    </source>
</reference>
<gene>
    <name evidence="1" type="ORF">SAMN05192585_13244</name>
</gene>
<dbReference type="Proteomes" id="UP000199182">
    <property type="component" value="Unassembled WGS sequence"/>
</dbReference>
<sequence>MIRQNTSAGITPNYNFLNYSRFPFSTNMLEIYDIVRTVDQNSFVA</sequence>
<accession>A0A1H0EC31</accession>
<proteinExistence type="predicted"/>
<evidence type="ECO:0000313" key="2">
    <source>
        <dbReference type="Proteomes" id="UP000199182"/>
    </source>
</evidence>
<dbReference type="EMBL" id="FNID01000032">
    <property type="protein sequence ID" value="SDN79866.1"/>
    <property type="molecule type" value="Genomic_DNA"/>
</dbReference>